<sequence length="371" mass="42147">MRLKERLKGDYMTAYITFFPVGNGDMTLIQTITDKYIMIDCDIRNADDNDNYDANKYLLDNLPKDNGVSYVDAFFLTHSDNDHCRNVRNCFSLCSPDEIEDDRIRIDELCVPALLMVNDEHYNDDADAIREEAQRRLNLLGSDDAGLPGNRIKIIGYSDDLKEYSEVIVPAGENVEQINGSDDYGATFFVLRPIKRDTDDENTDVNDCTASFLISFEINTNTYHVIIGGDLVCANWKEVIELNPELTFDLLLAPHHCSWKAVSEDEDAKTGSVDEMIEEFLEQSKDNNPYVVSSSKHIKRDSDNPPSYRAMNVYKKHLQNDDMFLCTADYPTEDDPKPLRFKITGQGLSLEPVVSAKKKSNSFTQKSYGMV</sequence>
<reference evidence="1" key="2">
    <citation type="submission" date="2021-04" db="EMBL/GenBank/DDBJ databases">
        <authorList>
            <person name="Gilroy R."/>
        </authorList>
    </citation>
    <scope>NUCLEOTIDE SEQUENCE</scope>
    <source>
        <strain evidence="1">CHK179-28034</strain>
    </source>
</reference>
<protein>
    <recommendedName>
        <fullName evidence="3">Metallo-beta-lactamase domain-containing protein</fullName>
    </recommendedName>
</protein>
<accession>A0A9D2EK27</accession>
<dbReference type="Proteomes" id="UP000824049">
    <property type="component" value="Unassembled WGS sequence"/>
</dbReference>
<evidence type="ECO:0008006" key="3">
    <source>
        <dbReference type="Google" id="ProtNLM"/>
    </source>
</evidence>
<organism evidence="1 2">
    <name type="scientific">Candidatus Anaerobutyricum stercoris</name>
    <dbReference type="NCBI Taxonomy" id="2838457"/>
    <lineage>
        <taxon>Bacteria</taxon>
        <taxon>Bacillati</taxon>
        <taxon>Bacillota</taxon>
        <taxon>Clostridia</taxon>
        <taxon>Lachnospirales</taxon>
        <taxon>Lachnospiraceae</taxon>
        <taxon>Anaerobutyricum</taxon>
    </lineage>
</organism>
<evidence type="ECO:0000313" key="1">
    <source>
        <dbReference type="EMBL" id="HIZ38820.1"/>
    </source>
</evidence>
<gene>
    <name evidence="1" type="ORF">H9968_02690</name>
</gene>
<proteinExistence type="predicted"/>
<dbReference type="EMBL" id="DXBR01000034">
    <property type="protein sequence ID" value="HIZ38820.1"/>
    <property type="molecule type" value="Genomic_DNA"/>
</dbReference>
<dbReference type="Gene3D" id="3.60.15.10">
    <property type="entry name" value="Ribonuclease Z/Hydroxyacylglutathione hydrolase-like"/>
    <property type="match status" value="1"/>
</dbReference>
<dbReference type="InterPro" id="IPR052159">
    <property type="entry name" value="Competence_DNA_uptake"/>
</dbReference>
<comment type="caution">
    <text evidence="1">The sequence shown here is derived from an EMBL/GenBank/DDBJ whole genome shotgun (WGS) entry which is preliminary data.</text>
</comment>
<evidence type="ECO:0000313" key="2">
    <source>
        <dbReference type="Proteomes" id="UP000824049"/>
    </source>
</evidence>
<reference evidence="1" key="1">
    <citation type="journal article" date="2021" name="PeerJ">
        <title>Extensive microbial diversity within the chicken gut microbiome revealed by metagenomics and culture.</title>
        <authorList>
            <person name="Gilroy R."/>
            <person name="Ravi A."/>
            <person name="Getino M."/>
            <person name="Pursley I."/>
            <person name="Horton D.L."/>
            <person name="Alikhan N.F."/>
            <person name="Baker D."/>
            <person name="Gharbi K."/>
            <person name="Hall N."/>
            <person name="Watson M."/>
            <person name="Adriaenssens E.M."/>
            <person name="Foster-Nyarko E."/>
            <person name="Jarju S."/>
            <person name="Secka A."/>
            <person name="Antonio M."/>
            <person name="Oren A."/>
            <person name="Chaudhuri R.R."/>
            <person name="La Ragione R."/>
            <person name="Hildebrand F."/>
            <person name="Pallen M.J."/>
        </authorList>
    </citation>
    <scope>NUCLEOTIDE SEQUENCE</scope>
    <source>
        <strain evidence="1">CHK179-28034</strain>
    </source>
</reference>
<dbReference type="InterPro" id="IPR036866">
    <property type="entry name" value="RibonucZ/Hydroxyglut_hydro"/>
</dbReference>
<dbReference type="PANTHER" id="PTHR30619:SF1">
    <property type="entry name" value="RECOMBINATION PROTEIN 2"/>
    <property type="match status" value="1"/>
</dbReference>
<dbReference type="AlphaFoldDB" id="A0A9D2EK27"/>
<dbReference type="PANTHER" id="PTHR30619">
    <property type="entry name" value="DNA INTERNALIZATION/COMPETENCE PROTEIN COMEC/REC2"/>
    <property type="match status" value="1"/>
</dbReference>
<dbReference type="SUPFAM" id="SSF56281">
    <property type="entry name" value="Metallo-hydrolase/oxidoreductase"/>
    <property type="match status" value="1"/>
</dbReference>
<name>A0A9D2EK27_9FIRM</name>